<dbReference type="EMBL" id="BONW01000041">
    <property type="protein sequence ID" value="GIG92094.1"/>
    <property type="molecule type" value="Genomic_DNA"/>
</dbReference>
<feature type="region of interest" description="Disordered" evidence="1">
    <location>
        <begin position="385"/>
        <end position="407"/>
    </location>
</feature>
<keyword evidence="4" id="KW-1185">Reference proteome</keyword>
<dbReference type="CDD" id="cd02142">
    <property type="entry name" value="McbC_SagB-like_oxidoreductase"/>
    <property type="match status" value="1"/>
</dbReference>
<dbReference type="InterPro" id="IPR000415">
    <property type="entry name" value="Nitroreductase-like"/>
</dbReference>
<dbReference type="PANTHER" id="PTHR43745">
    <property type="entry name" value="NITROREDUCTASE MJ1384-RELATED"/>
    <property type="match status" value="1"/>
</dbReference>
<dbReference type="PANTHER" id="PTHR43745:SF2">
    <property type="entry name" value="NITROREDUCTASE MJ1384-RELATED"/>
    <property type="match status" value="1"/>
</dbReference>
<dbReference type="Gene3D" id="3.40.109.10">
    <property type="entry name" value="NADH Oxidase"/>
    <property type="match status" value="1"/>
</dbReference>
<reference evidence="3 4" key="1">
    <citation type="submission" date="2021-01" db="EMBL/GenBank/DDBJ databases">
        <title>Whole genome shotgun sequence of Plantactinospora endophytica NBRC 110450.</title>
        <authorList>
            <person name="Komaki H."/>
            <person name="Tamura T."/>
        </authorList>
    </citation>
    <scope>NUCLEOTIDE SEQUENCE [LARGE SCALE GENOMIC DNA]</scope>
    <source>
        <strain evidence="3 4">NBRC 110450</strain>
    </source>
</reference>
<feature type="region of interest" description="Disordered" evidence="1">
    <location>
        <begin position="162"/>
        <end position="238"/>
    </location>
</feature>
<evidence type="ECO:0000256" key="1">
    <source>
        <dbReference type="SAM" id="MobiDB-lite"/>
    </source>
</evidence>
<feature type="region of interest" description="Disordered" evidence="1">
    <location>
        <begin position="114"/>
        <end position="134"/>
    </location>
</feature>
<evidence type="ECO:0000313" key="3">
    <source>
        <dbReference type="EMBL" id="GIG92094.1"/>
    </source>
</evidence>
<organism evidence="3 4">
    <name type="scientific">Plantactinospora endophytica</name>
    <dbReference type="NCBI Taxonomy" id="673535"/>
    <lineage>
        <taxon>Bacteria</taxon>
        <taxon>Bacillati</taxon>
        <taxon>Actinomycetota</taxon>
        <taxon>Actinomycetes</taxon>
        <taxon>Micromonosporales</taxon>
        <taxon>Micromonosporaceae</taxon>
        <taxon>Plantactinospora</taxon>
    </lineage>
</organism>
<dbReference type="SUPFAM" id="SSF55469">
    <property type="entry name" value="FMN-dependent nitroreductase-like"/>
    <property type="match status" value="1"/>
</dbReference>
<evidence type="ECO:0000259" key="2">
    <source>
        <dbReference type="Pfam" id="PF00881"/>
    </source>
</evidence>
<sequence>MTALTRFADDVAVLVRGDDAVLLRDGVELLRVPGAGPAAEWLAGWSTRPWHRQELAGAPAAVRDLLALLERHGAVVADPLTAHLLDLHGRTVGGHLDLPAVPGADTAFQAREAGSGPIVRLPPPAPGSTPLGRALRDRRSARRFGTGPMPLEVLGTLLGAGAGTVPDSADATGRASGPDDRGEPDGASRPDSRGEPSRASRHDVRGQPGGRDEFDGSEQPDGRDEVDGRDGVDGASWFGRAHPSGGGLCLVETHVVAVRVAGLPAGGYRYLPLAHALSRRAGAPPATEPARWLPELPPGDTGAVVLLTVDFARPGLARYGGKAYRLALLEAGHIAQNLLLLGTALGVAGRPYCGYDDEAAARAAGLGHPTETVVYAVALGPAPEPCRPNALTSASQVPDGRTADGRG</sequence>
<gene>
    <name evidence="3" type="ORF">Pen02_70300</name>
</gene>
<evidence type="ECO:0000313" key="4">
    <source>
        <dbReference type="Proteomes" id="UP000646749"/>
    </source>
</evidence>
<dbReference type="Pfam" id="PF00881">
    <property type="entry name" value="Nitroreductase"/>
    <property type="match status" value="1"/>
</dbReference>
<accession>A0ABQ4EBL2</accession>
<dbReference type="RefSeq" id="WP_203870435.1">
    <property type="nucleotide sequence ID" value="NZ_BONW01000041.1"/>
</dbReference>
<proteinExistence type="predicted"/>
<feature type="compositionally biased region" description="Basic and acidic residues" evidence="1">
    <location>
        <begin position="177"/>
        <end position="232"/>
    </location>
</feature>
<dbReference type="Proteomes" id="UP000646749">
    <property type="component" value="Unassembled WGS sequence"/>
</dbReference>
<dbReference type="InterPro" id="IPR029479">
    <property type="entry name" value="Nitroreductase"/>
</dbReference>
<dbReference type="InterPro" id="IPR052544">
    <property type="entry name" value="Bacteriocin_Proc_Enz"/>
</dbReference>
<feature type="domain" description="Nitroreductase" evidence="2">
    <location>
        <begin position="238"/>
        <end position="380"/>
    </location>
</feature>
<name>A0ABQ4EBL2_9ACTN</name>
<comment type="caution">
    <text evidence="3">The sequence shown here is derived from an EMBL/GenBank/DDBJ whole genome shotgun (WGS) entry which is preliminary data.</text>
</comment>
<protein>
    <recommendedName>
        <fullName evidence="2">Nitroreductase domain-containing protein</fullName>
    </recommendedName>
</protein>